<evidence type="ECO:0000313" key="5">
    <source>
        <dbReference type="EMBL" id="MBE9576820.1"/>
    </source>
</evidence>
<dbReference type="InterPro" id="IPR050960">
    <property type="entry name" value="AB_hydrolase_4_sf"/>
</dbReference>
<dbReference type="InterPro" id="IPR012020">
    <property type="entry name" value="ABHD4"/>
</dbReference>
<dbReference type="Gene3D" id="3.40.50.1820">
    <property type="entry name" value="alpha/beta hydrolase"/>
    <property type="match status" value="1"/>
</dbReference>
<organism evidence="5 6">
    <name type="scientific">Flavobacterium proteolyticum</name>
    <dbReference type="NCBI Taxonomy" id="2911683"/>
    <lineage>
        <taxon>Bacteria</taxon>
        <taxon>Pseudomonadati</taxon>
        <taxon>Bacteroidota</taxon>
        <taxon>Flavobacteriia</taxon>
        <taxon>Flavobacteriales</taxon>
        <taxon>Flavobacteriaceae</taxon>
        <taxon>Flavobacterium</taxon>
    </lineage>
</organism>
<dbReference type="GO" id="GO:0016787">
    <property type="term" value="F:hydrolase activity"/>
    <property type="evidence" value="ECO:0007669"/>
    <property type="project" value="UniProtKB-KW"/>
</dbReference>
<dbReference type="Proteomes" id="UP000656274">
    <property type="component" value="Unassembled WGS sequence"/>
</dbReference>
<keyword evidence="6" id="KW-1185">Reference proteome</keyword>
<protein>
    <submittedName>
        <fullName evidence="5">Alpha/beta fold hydrolase</fullName>
    </submittedName>
</protein>
<evidence type="ECO:0000313" key="6">
    <source>
        <dbReference type="Proteomes" id="UP000656274"/>
    </source>
</evidence>
<comment type="caution">
    <text evidence="5">The sequence shown here is derived from an EMBL/GenBank/DDBJ whole genome shotgun (WGS) entry which is preliminary data.</text>
</comment>
<keyword evidence="3 5" id="KW-0378">Hydrolase</keyword>
<reference evidence="5 6" key="1">
    <citation type="submission" date="2020-10" db="EMBL/GenBank/DDBJ databases">
        <title>The genome sequence of Flavobacterium aquaticum 1Y8A.</title>
        <authorList>
            <person name="Liu Y."/>
        </authorList>
    </citation>
    <scope>NUCLEOTIDE SEQUENCE [LARGE SCALE GENOMIC DNA]</scope>
    <source>
        <strain evidence="5 6">1Y8A</strain>
    </source>
</reference>
<sequence length="321" mass="36549">MPIIAQSKYNELVSGFYKNPHIATIYAGKFKRFKAPDYKREKIELYDGDFLTVDYKITNPNKAIILCHGLEGNSQRTYINSCSDYFLKNNYSVFAWNNRTCSGEMNRLPQLYHHASIEDLDAVVQFALSKEIKELYLIGFSMGGAQILNYLGREPQLNDAIKAAVSVSVPIEIQVSADALHKGFNQVYMKNFLIGLNKKLQLKAKQFPELIDLHQLKKVKNFKDLDDNFTAPLHGFKDRFDYYYKVSPARSLDAITKPVLILNALNDTFLGEGCFPVDAATKSSNIFLETPVYGGHCAFIVKESNYSFAEMRAFDFFESIK</sequence>
<proteinExistence type="inferred from homology"/>
<dbReference type="SUPFAM" id="SSF53474">
    <property type="entry name" value="alpha/beta-Hydrolases"/>
    <property type="match status" value="1"/>
</dbReference>
<keyword evidence="2" id="KW-0719">Serine esterase</keyword>
<evidence type="ECO:0000256" key="3">
    <source>
        <dbReference type="ARBA" id="ARBA00022801"/>
    </source>
</evidence>
<dbReference type="PANTHER" id="PTHR10794:SF63">
    <property type="entry name" value="ALPHA_BETA HYDROLASE 1, ISOFORM A"/>
    <property type="match status" value="1"/>
</dbReference>
<dbReference type="Pfam" id="PF00561">
    <property type="entry name" value="Abhydrolase_1"/>
    <property type="match status" value="1"/>
</dbReference>
<evidence type="ECO:0000256" key="1">
    <source>
        <dbReference type="ARBA" id="ARBA00010884"/>
    </source>
</evidence>
<feature type="domain" description="AB hydrolase-1" evidence="4">
    <location>
        <begin position="63"/>
        <end position="302"/>
    </location>
</feature>
<evidence type="ECO:0000256" key="2">
    <source>
        <dbReference type="ARBA" id="ARBA00022487"/>
    </source>
</evidence>
<dbReference type="PIRSF" id="PIRSF005211">
    <property type="entry name" value="Ab_hydro_YheT"/>
    <property type="match status" value="1"/>
</dbReference>
<accession>A0ABR9WSC3</accession>
<dbReference type="PROSITE" id="PS01133">
    <property type="entry name" value="UPF0017"/>
    <property type="match status" value="1"/>
</dbReference>
<dbReference type="InterPro" id="IPR000073">
    <property type="entry name" value="AB_hydrolase_1"/>
</dbReference>
<dbReference type="RefSeq" id="WP_194095944.1">
    <property type="nucleotide sequence ID" value="NZ_JADFTZ010000003.1"/>
</dbReference>
<comment type="similarity">
    <text evidence="1">Belongs to the AB hydrolase superfamily. AB hydrolase 4 family.</text>
</comment>
<name>A0ABR9WSC3_9FLAO</name>
<dbReference type="InterPro" id="IPR029058">
    <property type="entry name" value="AB_hydrolase_fold"/>
</dbReference>
<evidence type="ECO:0000259" key="4">
    <source>
        <dbReference type="Pfam" id="PF00561"/>
    </source>
</evidence>
<dbReference type="InterPro" id="IPR000952">
    <property type="entry name" value="AB_hydrolase_4_CS"/>
</dbReference>
<dbReference type="EMBL" id="JADFTZ010000003">
    <property type="protein sequence ID" value="MBE9576820.1"/>
    <property type="molecule type" value="Genomic_DNA"/>
</dbReference>
<gene>
    <name evidence="5" type="ORF">IM755_08885</name>
</gene>
<dbReference type="PANTHER" id="PTHR10794">
    <property type="entry name" value="ABHYDROLASE DOMAIN-CONTAINING PROTEIN"/>
    <property type="match status" value="1"/>
</dbReference>